<accession>A0AAE3J0F5</accession>
<dbReference type="InterPro" id="IPR000847">
    <property type="entry name" value="LysR_HTH_N"/>
</dbReference>
<dbReference type="InterPro" id="IPR036390">
    <property type="entry name" value="WH_DNA-bd_sf"/>
</dbReference>
<dbReference type="EMBL" id="JAOYFC010000001">
    <property type="protein sequence ID" value="MCV6822932.1"/>
    <property type="molecule type" value="Genomic_DNA"/>
</dbReference>
<reference evidence="6" key="1">
    <citation type="submission" date="2022-10" db="EMBL/GenBank/DDBJ databases">
        <authorList>
            <person name="Yue Y."/>
        </authorList>
    </citation>
    <scope>NUCLEOTIDE SEQUENCE</scope>
    <source>
        <strain evidence="6">Z654</strain>
    </source>
</reference>
<dbReference type="GO" id="GO:0003677">
    <property type="term" value="F:DNA binding"/>
    <property type="evidence" value="ECO:0007669"/>
    <property type="project" value="UniProtKB-KW"/>
</dbReference>
<dbReference type="AlphaFoldDB" id="A0AAE3J0F5"/>
<sequence>MLNLAQLHHFKLVAQTGSFARAAEHANITQPALSNSIRSLEAKLGFTLFERSERPIALTPMARNILHRVDALMFEARNLDQALGNLASGQGGHIRLGMTAVYSTALGGPIVAEFHNAHPHIKLDLVMQETNALVDGLHDESLDLIVGETRELPIDQSDTLDITELFAQPGGAFCRAGHPILSIRQPKPVDLARYRFAGTHFPSEVEYAFGCFIGRDPNDTEPMISIDSHNIAALRDAAVESNLILLTTRGTVRNALALGVLKQIPIELGINGHWSLALRRGRVVHPAVPKLIQKIIEISKRDHDQRVVPYVAS</sequence>
<dbReference type="Pfam" id="PF03466">
    <property type="entry name" value="LysR_substrate"/>
    <property type="match status" value="1"/>
</dbReference>
<dbReference type="SUPFAM" id="SSF53850">
    <property type="entry name" value="Periplasmic binding protein-like II"/>
    <property type="match status" value="1"/>
</dbReference>
<evidence type="ECO:0000256" key="3">
    <source>
        <dbReference type="ARBA" id="ARBA00023125"/>
    </source>
</evidence>
<dbReference type="FunFam" id="1.10.10.10:FF:000001">
    <property type="entry name" value="LysR family transcriptional regulator"/>
    <property type="match status" value="1"/>
</dbReference>
<dbReference type="Pfam" id="PF00126">
    <property type="entry name" value="HTH_1"/>
    <property type="match status" value="1"/>
</dbReference>
<dbReference type="RefSeq" id="WP_263951760.1">
    <property type="nucleotide sequence ID" value="NZ_JAOYFC010000001.1"/>
</dbReference>
<dbReference type="PROSITE" id="PS50931">
    <property type="entry name" value="HTH_LYSR"/>
    <property type="match status" value="1"/>
</dbReference>
<dbReference type="PANTHER" id="PTHR30419">
    <property type="entry name" value="HTH-TYPE TRANSCRIPTIONAL REGULATOR YBHD"/>
    <property type="match status" value="1"/>
</dbReference>
<proteinExistence type="inferred from homology"/>
<comment type="similarity">
    <text evidence="1">Belongs to the LysR transcriptional regulatory family.</text>
</comment>
<evidence type="ECO:0000256" key="1">
    <source>
        <dbReference type="ARBA" id="ARBA00009437"/>
    </source>
</evidence>
<keyword evidence="7" id="KW-1185">Reference proteome</keyword>
<comment type="caution">
    <text evidence="6">The sequence shown here is derived from an EMBL/GenBank/DDBJ whole genome shotgun (WGS) entry which is preliminary data.</text>
</comment>
<dbReference type="InterPro" id="IPR036388">
    <property type="entry name" value="WH-like_DNA-bd_sf"/>
</dbReference>
<evidence type="ECO:0000313" key="6">
    <source>
        <dbReference type="EMBL" id="MCV6822932.1"/>
    </source>
</evidence>
<dbReference type="Gene3D" id="3.40.190.290">
    <property type="match status" value="1"/>
</dbReference>
<dbReference type="PRINTS" id="PR00039">
    <property type="entry name" value="HTHLYSR"/>
</dbReference>
<dbReference type="SUPFAM" id="SSF46785">
    <property type="entry name" value="Winged helix' DNA-binding domain"/>
    <property type="match status" value="1"/>
</dbReference>
<evidence type="ECO:0000256" key="4">
    <source>
        <dbReference type="ARBA" id="ARBA00023163"/>
    </source>
</evidence>
<dbReference type="InterPro" id="IPR050950">
    <property type="entry name" value="HTH-type_LysR_regulators"/>
</dbReference>
<evidence type="ECO:0000313" key="7">
    <source>
        <dbReference type="Proteomes" id="UP001208041"/>
    </source>
</evidence>
<dbReference type="GO" id="GO:0005829">
    <property type="term" value="C:cytosol"/>
    <property type="evidence" value="ECO:0007669"/>
    <property type="project" value="TreeGrafter"/>
</dbReference>
<dbReference type="InterPro" id="IPR005119">
    <property type="entry name" value="LysR_subst-bd"/>
</dbReference>
<name>A0AAE3J0F5_9RHOB</name>
<dbReference type="Gene3D" id="1.10.10.10">
    <property type="entry name" value="Winged helix-like DNA-binding domain superfamily/Winged helix DNA-binding domain"/>
    <property type="match status" value="1"/>
</dbReference>
<keyword evidence="4" id="KW-0804">Transcription</keyword>
<organism evidence="6 7">
    <name type="scientific">Halocynthiibacter halioticoli</name>
    <dbReference type="NCBI Taxonomy" id="2986804"/>
    <lineage>
        <taxon>Bacteria</taxon>
        <taxon>Pseudomonadati</taxon>
        <taxon>Pseudomonadota</taxon>
        <taxon>Alphaproteobacteria</taxon>
        <taxon>Rhodobacterales</taxon>
        <taxon>Paracoccaceae</taxon>
        <taxon>Halocynthiibacter</taxon>
    </lineage>
</organism>
<evidence type="ECO:0000256" key="2">
    <source>
        <dbReference type="ARBA" id="ARBA00023015"/>
    </source>
</evidence>
<dbReference type="GO" id="GO:0003700">
    <property type="term" value="F:DNA-binding transcription factor activity"/>
    <property type="evidence" value="ECO:0007669"/>
    <property type="project" value="InterPro"/>
</dbReference>
<dbReference type="Proteomes" id="UP001208041">
    <property type="component" value="Unassembled WGS sequence"/>
</dbReference>
<feature type="domain" description="HTH lysR-type" evidence="5">
    <location>
        <begin position="2"/>
        <end position="59"/>
    </location>
</feature>
<gene>
    <name evidence="6" type="ORF">OH136_00070</name>
</gene>
<evidence type="ECO:0000259" key="5">
    <source>
        <dbReference type="PROSITE" id="PS50931"/>
    </source>
</evidence>
<keyword evidence="3" id="KW-0238">DNA-binding</keyword>
<keyword evidence="2" id="KW-0805">Transcription regulation</keyword>
<dbReference type="PANTHER" id="PTHR30419:SF8">
    <property type="entry name" value="NITROGEN ASSIMILATION TRANSCRIPTIONAL ACTIVATOR-RELATED"/>
    <property type="match status" value="1"/>
</dbReference>
<protein>
    <submittedName>
        <fullName evidence="6">LysR family transcriptional regulator</fullName>
    </submittedName>
</protein>